<sequence>MCSIGLHDKAVQCSTKPYKGRKAFLDGDVELLRLRSGVQRVDTVCSNHEKNLLTLFENRQKYCCNPAGLHASDAKISGNLVVVDLAFRQKCKAYNLIPGTKVCKKCRAKVSKIEKSPPTKCSTGAFETQLYNPSAGVGVGRVRESASTASVDNKPCSSTSKSETAATKRRFSLLGTVDTRVSKRPNIES</sequence>
<reference evidence="2" key="2">
    <citation type="journal article" date="2023" name="BMC Genomics">
        <title>Pest status, molecular evolution, and epigenetic factors derived from the genome assembly of Frankliniella fusca, a thysanopteran phytovirus vector.</title>
        <authorList>
            <person name="Catto M.A."/>
            <person name="Labadie P.E."/>
            <person name="Jacobson A.L."/>
            <person name="Kennedy G.G."/>
            <person name="Srinivasan R."/>
            <person name="Hunt B.G."/>
        </authorList>
    </citation>
    <scope>NUCLEOTIDE SEQUENCE</scope>
    <source>
        <strain evidence="2">PL_HMW_Pooled</strain>
    </source>
</reference>
<dbReference type="AlphaFoldDB" id="A0AAE1HYG7"/>
<reference evidence="2" key="1">
    <citation type="submission" date="2021-07" db="EMBL/GenBank/DDBJ databases">
        <authorList>
            <person name="Catto M.A."/>
            <person name="Jacobson A."/>
            <person name="Kennedy G."/>
            <person name="Labadie P."/>
            <person name="Hunt B.G."/>
            <person name="Srinivasan R."/>
        </authorList>
    </citation>
    <scope>NUCLEOTIDE SEQUENCE</scope>
    <source>
        <strain evidence="2">PL_HMW_Pooled</strain>
        <tissue evidence="2">Head</tissue>
    </source>
</reference>
<evidence type="ECO:0000313" key="2">
    <source>
        <dbReference type="EMBL" id="KAK3928965.1"/>
    </source>
</evidence>
<feature type="non-terminal residue" evidence="2">
    <location>
        <position position="1"/>
    </location>
</feature>
<name>A0AAE1HYG7_9NEOP</name>
<dbReference type="EMBL" id="JAHWGI010001364">
    <property type="protein sequence ID" value="KAK3928965.1"/>
    <property type="molecule type" value="Genomic_DNA"/>
</dbReference>
<accession>A0AAE1HYG7</accession>
<keyword evidence="3" id="KW-1185">Reference proteome</keyword>
<proteinExistence type="predicted"/>
<feature type="region of interest" description="Disordered" evidence="1">
    <location>
        <begin position="146"/>
        <end position="167"/>
    </location>
</feature>
<protein>
    <submittedName>
        <fullName evidence="2">ARL14 effector protein</fullName>
    </submittedName>
</protein>
<gene>
    <name evidence="2" type="ORF">KUF71_017249</name>
</gene>
<dbReference type="Proteomes" id="UP001219518">
    <property type="component" value="Unassembled WGS sequence"/>
</dbReference>
<evidence type="ECO:0000313" key="3">
    <source>
        <dbReference type="Proteomes" id="UP001219518"/>
    </source>
</evidence>
<organism evidence="2 3">
    <name type="scientific">Frankliniella fusca</name>
    <dbReference type="NCBI Taxonomy" id="407009"/>
    <lineage>
        <taxon>Eukaryota</taxon>
        <taxon>Metazoa</taxon>
        <taxon>Ecdysozoa</taxon>
        <taxon>Arthropoda</taxon>
        <taxon>Hexapoda</taxon>
        <taxon>Insecta</taxon>
        <taxon>Pterygota</taxon>
        <taxon>Neoptera</taxon>
        <taxon>Paraneoptera</taxon>
        <taxon>Thysanoptera</taxon>
        <taxon>Terebrantia</taxon>
        <taxon>Thripoidea</taxon>
        <taxon>Thripidae</taxon>
        <taxon>Frankliniella</taxon>
    </lineage>
</organism>
<comment type="caution">
    <text evidence="2">The sequence shown here is derived from an EMBL/GenBank/DDBJ whole genome shotgun (WGS) entry which is preliminary data.</text>
</comment>
<evidence type="ECO:0000256" key="1">
    <source>
        <dbReference type="SAM" id="MobiDB-lite"/>
    </source>
</evidence>